<feature type="domain" description="3-hydroxyisobutyrate dehydrogenase-like NAD-binding" evidence="6">
    <location>
        <begin position="168"/>
        <end position="286"/>
    </location>
</feature>
<dbReference type="PANTHER" id="PTHR43580:SF2">
    <property type="entry name" value="CYTOKINE-LIKE NUCLEAR FACTOR N-PAC"/>
    <property type="match status" value="1"/>
</dbReference>
<evidence type="ECO:0000313" key="8">
    <source>
        <dbReference type="EMBL" id="OJF16176.1"/>
    </source>
</evidence>
<organism evidence="8 9">
    <name type="scientific">Couchioplanes caeruleus subsp. caeruleus</name>
    <dbReference type="NCBI Taxonomy" id="56427"/>
    <lineage>
        <taxon>Bacteria</taxon>
        <taxon>Bacillati</taxon>
        <taxon>Actinomycetota</taxon>
        <taxon>Actinomycetes</taxon>
        <taxon>Micromonosporales</taxon>
        <taxon>Micromonosporaceae</taxon>
        <taxon>Couchioplanes</taxon>
    </lineage>
</organism>
<evidence type="ECO:0008006" key="10">
    <source>
        <dbReference type="Google" id="ProtNLM"/>
    </source>
</evidence>
<dbReference type="Gene3D" id="1.10.1040.10">
    <property type="entry name" value="N-(1-d-carboxylethyl)-l-norvaline Dehydrogenase, domain 2"/>
    <property type="match status" value="1"/>
</dbReference>
<dbReference type="InterPro" id="IPR008927">
    <property type="entry name" value="6-PGluconate_DH-like_C_sf"/>
</dbReference>
<comment type="similarity">
    <text evidence="1">Belongs to the HIBADH-related family.</text>
</comment>
<dbReference type="GO" id="GO:0051287">
    <property type="term" value="F:NAD binding"/>
    <property type="evidence" value="ECO:0007669"/>
    <property type="project" value="InterPro"/>
</dbReference>
<dbReference type="Proteomes" id="UP000182486">
    <property type="component" value="Unassembled WGS sequence"/>
</dbReference>
<dbReference type="InterPro" id="IPR029154">
    <property type="entry name" value="HIBADH-like_NADP-bd"/>
</dbReference>
<name>A0A1K0FU18_9ACTN</name>
<protein>
    <recommendedName>
        <fullName evidence="10">3-hydroxyisobutyrate dehydrogenase</fullName>
    </recommendedName>
</protein>
<feature type="domain" description="6-phosphogluconate dehydrogenase NADP-binding" evidence="5">
    <location>
        <begin position="6"/>
        <end position="163"/>
    </location>
</feature>
<proteinExistence type="inferred from homology"/>
<sequence>MAKKMTVAVLGLGGMGGGLAHRLCDLGWSPVVWNRSAERAAGFAGVAARIAATPADAADGTDVALISLADESAVEAVLFGPDGLAGALKPGAVVIDASTVTPAFSRDVTRRLAEAGVGRVEATLIGNPAQARHGEARVFAAGAPETVAHVRDLLVALGRQLVELGATGNASTMKLVLNSLLGAQLVSLAEAVSYGEKAGLDRDLLLQTISDSAFSSPVMSYRCAVMREERYDRPTFRAELMEKDLRFAIGDAAEHGVTLPVIATADERYRALVDSGRGGLDAAAILLQQFTDGGVRNETA</sequence>
<evidence type="ECO:0000313" key="9">
    <source>
        <dbReference type="Proteomes" id="UP000182486"/>
    </source>
</evidence>
<dbReference type="AlphaFoldDB" id="A0A1K0FU18"/>
<evidence type="ECO:0000256" key="1">
    <source>
        <dbReference type="ARBA" id="ARBA00009080"/>
    </source>
</evidence>
<accession>A0A1K0FU18</accession>
<comment type="caution">
    <text evidence="8">The sequence shown here is derived from an EMBL/GenBank/DDBJ whole genome shotgun (WGS) entry which is preliminary data.</text>
</comment>
<dbReference type="Pfam" id="PF03446">
    <property type="entry name" value="NAD_binding_2"/>
    <property type="match status" value="1"/>
</dbReference>
<evidence type="ECO:0000256" key="3">
    <source>
        <dbReference type="ARBA" id="ARBA00023027"/>
    </source>
</evidence>
<dbReference type="SUPFAM" id="SSF51735">
    <property type="entry name" value="NAD(P)-binding Rossmann-fold domains"/>
    <property type="match status" value="1"/>
</dbReference>
<evidence type="ECO:0000259" key="6">
    <source>
        <dbReference type="Pfam" id="PF14833"/>
    </source>
</evidence>
<dbReference type="PIRSF" id="PIRSF000103">
    <property type="entry name" value="HIBADH"/>
    <property type="match status" value="1"/>
</dbReference>
<dbReference type="InterPro" id="IPR051265">
    <property type="entry name" value="HIBADH-related_NP60_sf"/>
</dbReference>
<reference evidence="8 9" key="1">
    <citation type="submission" date="2016-09" db="EMBL/GenBank/DDBJ databases">
        <title>Couchioplanes caeruleus draft genome sequence.</title>
        <authorList>
            <person name="Sheehan J."/>
            <person name="Caffrey P."/>
        </authorList>
    </citation>
    <scope>NUCLEOTIDE SEQUENCE [LARGE SCALE GENOMIC DNA]</scope>
    <source>
        <strain evidence="8 9">DSM 43634</strain>
    </source>
</reference>
<evidence type="ECO:0000256" key="2">
    <source>
        <dbReference type="ARBA" id="ARBA00023002"/>
    </source>
</evidence>
<dbReference type="PANTHER" id="PTHR43580">
    <property type="entry name" value="OXIDOREDUCTASE GLYR1-RELATED"/>
    <property type="match status" value="1"/>
</dbReference>
<dbReference type="GO" id="GO:0050661">
    <property type="term" value="F:NADP binding"/>
    <property type="evidence" value="ECO:0007669"/>
    <property type="project" value="InterPro"/>
</dbReference>
<dbReference type="EMBL" id="MEIA01000559">
    <property type="protein sequence ID" value="OJF09557.1"/>
    <property type="molecule type" value="Genomic_DNA"/>
</dbReference>
<feature type="active site" evidence="4">
    <location>
        <position position="174"/>
    </location>
</feature>
<keyword evidence="2" id="KW-0560">Oxidoreductase</keyword>
<dbReference type="RefSeq" id="WP_071802725.1">
    <property type="nucleotide sequence ID" value="NZ_MEIA01000003.1"/>
</dbReference>
<dbReference type="EMBL" id="MEIA01000003">
    <property type="protein sequence ID" value="OJF16176.1"/>
    <property type="molecule type" value="Genomic_DNA"/>
</dbReference>
<evidence type="ECO:0000259" key="5">
    <source>
        <dbReference type="Pfam" id="PF03446"/>
    </source>
</evidence>
<evidence type="ECO:0000313" key="7">
    <source>
        <dbReference type="EMBL" id="OJF09557.1"/>
    </source>
</evidence>
<dbReference type="GO" id="GO:0016491">
    <property type="term" value="F:oxidoreductase activity"/>
    <property type="evidence" value="ECO:0007669"/>
    <property type="project" value="UniProtKB-KW"/>
</dbReference>
<gene>
    <name evidence="8" type="ORF">BG844_00685</name>
    <name evidence="7" type="ORF">BG844_36910</name>
</gene>
<dbReference type="Pfam" id="PF14833">
    <property type="entry name" value="NAD_binding_11"/>
    <property type="match status" value="1"/>
</dbReference>
<evidence type="ECO:0000256" key="4">
    <source>
        <dbReference type="PIRSR" id="PIRSR000103-1"/>
    </source>
</evidence>
<dbReference type="InterPro" id="IPR006115">
    <property type="entry name" value="6PGDH_NADP-bd"/>
</dbReference>
<dbReference type="Gene3D" id="3.40.50.720">
    <property type="entry name" value="NAD(P)-binding Rossmann-like Domain"/>
    <property type="match status" value="1"/>
</dbReference>
<dbReference type="InterPro" id="IPR036291">
    <property type="entry name" value="NAD(P)-bd_dom_sf"/>
</dbReference>
<keyword evidence="9" id="KW-1185">Reference proteome</keyword>
<dbReference type="InterPro" id="IPR015815">
    <property type="entry name" value="HIBADH-related"/>
</dbReference>
<dbReference type="SUPFAM" id="SSF48179">
    <property type="entry name" value="6-phosphogluconate dehydrogenase C-terminal domain-like"/>
    <property type="match status" value="1"/>
</dbReference>
<dbReference type="InterPro" id="IPR013328">
    <property type="entry name" value="6PGD_dom2"/>
</dbReference>
<keyword evidence="3" id="KW-0520">NAD</keyword>